<evidence type="ECO:0000313" key="1">
    <source>
        <dbReference type="EMBL" id="CAG8555538.1"/>
    </source>
</evidence>
<dbReference type="AlphaFoldDB" id="A0A9N9B8X7"/>
<dbReference type="EMBL" id="CAJVPY010002293">
    <property type="protein sequence ID" value="CAG8555538.1"/>
    <property type="molecule type" value="Genomic_DNA"/>
</dbReference>
<accession>A0A9N9B8X7</accession>
<keyword evidence="2" id="KW-1185">Reference proteome</keyword>
<name>A0A9N9B8X7_9GLOM</name>
<proteinExistence type="predicted"/>
<sequence>MVGRDTLIKEGKTKDQWVLRPSILQKNFWFTVLGFSSFDKDNRLLGILHGEHSKKIGRLCNPHPFNYRTR</sequence>
<organism evidence="1 2">
    <name type="scientific">Dentiscutata erythropus</name>
    <dbReference type="NCBI Taxonomy" id="1348616"/>
    <lineage>
        <taxon>Eukaryota</taxon>
        <taxon>Fungi</taxon>
        <taxon>Fungi incertae sedis</taxon>
        <taxon>Mucoromycota</taxon>
        <taxon>Glomeromycotina</taxon>
        <taxon>Glomeromycetes</taxon>
        <taxon>Diversisporales</taxon>
        <taxon>Gigasporaceae</taxon>
        <taxon>Dentiscutata</taxon>
    </lineage>
</organism>
<reference evidence="1" key="1">
    <citation type="submission" date="2021-06" db="EMBL/GenBank/DDBJ databases">
        <authorList>
            <person name="Kallberg Y."/>
            <person name="Tangrot J."/>
            <person name="Rosling A."/>
        </authorList>
    </citation>
    <scope>NUCLEOTIDE SEQUENCE</scope>
    <source>
        <strain evidence="1">MA453B</strain>
    </source>
</reference>
<comment type="caution">
    <text evidence="1">The sequence shown here is derived from an EMBL/GenBank/DDBJ whole genome shotgun (WGS) entry which is preliminary data.</text>
</comment>
<dbReference type="Proteomes" id="UP000789405">
    <property type="component" value="Unassembled WGS sequence"/>
</dbReference>
<gene>
    <name evidence="1" type="ORF">DERYTH_LOCUS5481</name>
</gene>
<protein>
    <submittedName>
        <fullName evidence="1">24872_t:CDS:1</fullName>
    </submittedName>
</protein>
<evidence type="ECO:0000313" key="2">
    <source>
        <dbReference type="Proteomes" id="UP000789405"/>
    </source>
</evidence>